<dbReference type="PROSITE" id="PS51257">
    <property type="entry name" value="PROKAR_LIPOPROTEIN"/>
    <property type="match status" value="1"/>
</dbReference>
<dbReference type="RefSeq" id="WP_013617868.1">
    <property type="nucleotide sequence ID" value="NC_015164.1"/>
</dbReference>
<feature type="domain" description="Putative beta-lactamase-inhibitor-like PepSY-like" evidence="2">
    <location>
        <begin position="70"/>
        <end position="151"/>
    </location>
</feature>
<dbReference type="Proteomes" id="UP000007486">
    <property type="component" value="Chromosome"/>
</dbReference>
<dbReference type="KEGG" id="bsa:Bacsa_1880"/>
<feature type="signal peptide" evidence="1">
    <location>
        <begin position="1"/>
        <end position="23"/>
    </location>
</feature>
<evidence type="ECO:0000313" key="4">
    <source>
        <dbReference type="Proteomes" id="UP000007486"/>
    </source>
</evidence>
<dbReference type="Pfam" id="PF11396">
    <property type="entry name" value="PepSY_like"/>
    <property type="match status" value="3"/>
</dbReference>
<dbReference type="eggNOG" id="ENOG502ZTA0">
    <property type="taxonomic scope" value="Bacteria"/>
</dbReference>
<protein>
    <recommendedName>
        <fullName evidence="2">Putative beta-lactamase-inhibitor-like PepSY-like domain-containing protein</fullName>
    </recommendedName>
</protein>
<dbReference type="EMBL" id="CP002530">
    <property type="protein sequence ID" value="ADY36437.1"/>
    <property type="molecule type" value="Genomic_DNA"/>
</dbReference>
<dbReference type="Gene3D" id="3.10.450.360">
    <property type="match status" value="3"/>
</dbReference>
<accession>F0R2A8</accession>
<dbReference type="InterPro" id="IPR021533">
    <property type="entry name" value="PepSY-like"/>
</dbReference>
<dbReference type="AlphaFoldDB" id="F0R2A8"/>
<dbReference type="HOGENOM" id="CLU_048234_0_0_10"/>
<dbReference type="SUPFAM" id="SSF160574">
    <property type="entry name" value="BT0923-like"/>
    <property type="match status" value="3"/>
</dbReference>
<gene>
    <name evidence="3" type="ordered locus">Bacsa_1880</name>
</gene>
<feature type="domain" description="Putative beta-lactamase-inhibitor-like PepSY-like" evidence="2">
    <location>
        <begin position="206"/>
        <end position="282"/>
    </location>
</feature>
<keyword evidence="4" id="KW-1185">Reference proteome</keyword>
<dbReference type="OrthoDB" id="799540at2"/>
<dbReference type="STRING" id="667015.Bacsa_1880"/>
<evidence type="ECO:0000259" key="2">
    <source>
        <dbReference type="Pfam" id="PF11396"/>
    </source>
</evidence>
<sequence>MKKYLTFWTLLISGMLFFVSCSDDDNGPDGSNGKVPQSVLDAFQSQYGQTRAEWTIKDGYAIAEFRGENGETTAWYTLDNARWGMTETEILYSNLPQAILTAISESAYAEWTPDREVDVLDRSDAEKLYVIEMKNGGTEVDLYYTESGILVNEYVDNDGKDNDYTGYLPQTPTASVNDWIEQHFPGARIVDIETERNGTEVEIVQNGMKHEIWFDTSGSWIQTKTEYGRRNVPETVQAFVNANYPDYRIDDADRYETATDTYYCVELERGDREKKVYLNEQGEEIGRPDTGTDIPSGGDTEVTTGIEAFIQTNYPGAVIRERDYDDGRIEVEIFHDGREKEVLFNFNEEWLRTTYDVRPDELPEEVQSALKAEFGENAYGRDDCECVETPEGTFYEVEVRGDWDVYISAEGDIKWVED</sequence>
<reference evidence="3 4" key="1">
    <citation type="journal article" date="2011" name="Stand. Genomic Sci.">
        <title>Complete genome sequence of Bacteroides salanitronis type strain (BL78).</title>
        <authorList>
            <person name="Gronow S."/>
            <person name="Held B."/>
            <person name="Lucas S."/>
            <person name="Lapidus A."/>
            <person name="Del Rio T.G."/>
            <person name="Nolan M."/>
            <person name="Tice H."/>
            <person name="Deshpande S."/>
            <person name="Cheng J.F."/>
            <person name="Pitluck S."/>
            <person name="Liolios K."/>
            <person name="Pagani I."/>
            <person name="Ivanova N."/>
            <person name="Mavromatis K."/>
            <person name="Pati A."/>
            <person name="Tapia R."/>
            <person name="Han C."/>
            <person name="Goodwin L."/>
            <person name="Chen A."/>
            <person name="Palaniappan K."/>
            <person name="Land M."/>
            <person name="Hauser L."/>
            <person name="Chang Y.J."/>
            <person name="Jeffries C.D."/>
            <person name="Brambilla E.M."/>
            <person name="Rohde M."/>
            <person name="Goker M."/>
            <person name="Detter J.C."/>
            <person name="Woyke T."/>
            <person name="Bristow J."/>
            <person name="Markowitz V."/>
            <person name="Hugenholtz P."/>
            <person name="Kyrpides N.C."/>
            <person name="Klenk H.P."/>
            <person name="Eisen J.A."/>
        </authorList>
    </citation>
    <scope>NUCLEOTIDE SEQUENCE [LARGE SCALE GENOMIC DNA]</scope>
    <source>
        <strain evidence="3 4">DSM 18170</strain>
    </source>
</reference>
<feature type="chain" id="PRO_5003257434" description="Putative beta-lactamase-inhibitor-like PepSY-like domain-containing protein" evidence="1">
    <location>
        <begin position="24"/>
        <end position="418"/>
    </location>
</feature>
<organism evidence="3 4">
    <name type="scientific">Phocaeicola salanitronis (strain DSM 18170 / JCM 13657 / CCUG 60908 / BL78)</name>
    <name type="common">Bacteroides salanitronis</name>
    <dbReference type="NCBI Taxonomy" id="667015"/>
    <lineage>
        <taxon>Bacteria</taxon>
        <taxon>Pseudomonadati</taxon>
        <taxon>Bacteroidota</taxon>
        <taxon>Bacteroidia</taxon>
        <taxon>Bacteroidales</taxon>
        <taxon>Bacteroidaceae</taxon>
        <taxon>Phocaeicola</taxon>
    </lineage>
</organism>
<keyword evidence="1" id="KW-0732">Signal</keyword>
<proteinExistence type="predicted"/>
<name>F0R2A8_PHOSB</name>
<evidence type="ECO:0000313" key="3">
    <source>
        <dbReference type="EMBL" id="ADY36437.1"/>
    </source>
</evidence>
<evidence type="ECO:0000256" key="1">
    <source>
        <dbReference type="SAM" id="SignalP"/>
    </source>
</evidence>
<feature type="domain" description="Putative beta-lactamase-inhibitor-like PepSY-like" evidence="2">
    <location>
        <begin position="333"/>
        <end position="413"/>
    </location>
</feature>